<dbReference type="PANTHER" id="PTHR42784:SF1">
    <property type="entry name" value="PYRANOSE 2-OXIDASE"/>
    <property type="match status" value="1"/>
</dbReference>
<evidence type="ECO:0000259" key="6">
    <source>
        <dbReference type="Pfam" id="PF05199"/>
    </source>
</evidence>
<dbReference type="InterPro" id="IPR051473">
    <property type="entry name" value="P2Ox-like"/>
</dbReference>
<evidence type="ECO:0000256" key="2">
    <source>
        <dbReference type="ARBA" id="ARBA00010790"/>
    </source>
</evidence>
<dbReference type="InterPro" id="IPR036188">
    <property type="entry name" value="FAD/NAD-bd_sf"/>
</dbReference>
<dbReference type="SUPFAM" id="SSF51905">
    <property type="entry name" value="FAD/NAD(P)-binding domain"/>
    <property type="match status" value="1"/>
</dbReference>
<gene>
    <name evidence="7" type="ORF">HDF15_003838</name>
</gene>
<name>A0A7W7ZSX0_9BACT</name>
<comment type="cofactor">
    <cofactor evidence="1">
        <name>FAD</name>
        <dbReference type="ChEBI" id="CHEBI:57692"/>
    </cofactor>
</comment>
<proteinExistence type="inferred from homology"/>
<comment type="similarity">
    <text evidence="2">Belongs to the GMC oxidoreductase family.</text>
</comment>
<dbReference type="Pfam" id="PF05199">
    <property type="entry name" value="GMC_oxred_C"/>
    <property type="match status" value="1"/>
</dbReference>
<sequence>MIFDLLRDRPGPDDVADVCIVGAGAAGIVLAVELTGQGKRVLIVEGGGREIEEPAQEPYRSEVVGLTHRGIHTGRFRVHGGTTTKWGGQILELNPEDFESRDWISGSGWPFTKAELDPFYRRALELEGVSGAIQRDGEVWHALGLKEPEFSGLQSYLSRWCPEPNFARLHASLLEQSADIRIWLHANAVELLLEQETVRGLRCRTQTEIEAVFQAKQFVFCMGTIECVRFFLQPREGDLPWNRSGLLGRHFQDHVDANAAQVQPRSSRAFATLFDNIFLRGYKYHPKVRLMPPEQEKAGLLNCAATMYFQSDIDETLDGLKGTVKHLLRGRFGELGIGDAVRMVQHAPVLARQSLRYALQHRVYNPASATIKLRVHCEQRPDSASSITLGEEKDSLGLWRTRLDWRISELELSTIRYFAQTAAKALDEVAEVTPEASLMAEGDGFLAQCDDSNHHMGGMRMAVSSTEGVVSPELLLHGTRNCFVCSGAVFPTSGFSNPTHTVLALAVRLADHLSRL</sequence>
<evidence type="ECO:0000313" key="8">
    <source>
        <dbReference type="Proteomes" id="UP000584867"/>
    </source>
</evidence>
<organism evidence="7 8">
    <name type="scientific">Granulicella mallensis</name>
    <dbReference type="NCBI Taxonomy" id="940614"/>
    <lineage>
        <taxon>Bacteria</taxon>
        <taxon>Pseudomonadati</taxon>
        <taxon>Acidobacteriota</taxon>
        <taxon>Terriglobia</taxon>
        <taxon>Terriglobales</taxon>
        <taxon>Acidobacteriaceae</taxon>
        <taxon>Granulicella</taxon>
    </lineage>
</organism>
<evidence type="ECO:0000256" key="3">
    <source>
        <dbReference type="ARBA" id="ARBA00022630"/>
    </source>
</evidence>
<keyword evidence="4" id="KW-0274">FAD</keyword>
<dbReference type="InterPro" id="IPR007867">
    <property type="entry name" value="GMC_OxRtase_C"/>
</dbReference>
<protein>
    <submittedName>
        <fullName evidence="7">Choline dehydrogenase-like flavoprotein</fullName>
    </submittedName>
</protein>
<accession>A0A7W7ZSX0</accession>
<dbReference type="EMBL" id="JACHIO010000017">
    <property type="protein sequence ID" value="MBB5065470.1"/>
    <property type="molecule type" value="Genomic_DNA"/>
</dbReference>
<keyword evidence="5" id="KW-0560">Oxidoreductase</keyword>
<dbReference type="Proteomes" id="UP000584867">
    <property type="component" value="Unassembled WGS sequence"/>
</dbReference>
<evidence type="ECO:0000256" key="4">
    <source>
        <dbReference type="ARBA" id="ARBA00022827"/>
    </source>
</evidence>
<feature type="domain" description="Glucose-methanol-choline oxidoreductase C-terminal" evidence="6">
    <location>
        <begin position="381"/>
        <end position="506"/>
    </location>
</feature>
<evidence type="ECO:0000256" key="5">
    <source>
        <dbReference type="ARBA" id="ARBA00023002"/>
    </source>
</evidence>
<dbReference type="RefSeq" id="WP_184258185.1">
    <property type="nucleotide sequence ID" value="NZ_JACHIO010000017.1"/>
</dbReference>
<dbReference type="GO" id="GO:0016614">
    <property type="term" value="F:oxidoreductase activity, acting on CH-OH group of donors"/>
    <property type="evidence" value="ECO:0007669"/>
    <property type="project" value="InterPro"/>
</dbReference>
<comment type="caution">
    <text evidence="7">The sequence shown here is derived from an EMBL/GenBank/DDBJ whole genome shotgun (WGS) entry which is preliminary data.</text>
</comment>
<dbReference type="AlphaFoldDB" id="A0A7W7ZSX0"/>
<reference evidence="7 8" key="1">
    <citation type="submission" date="2020-08" db="EMBL/GenBank/DDBJ databases">
        <title>Genomic Encyclopedia of Type Strains, Phase IV (KMG-V): Genome sequencing to study the core and pangenomes of soil and plant-associated prokaryotes.</title>
        <authorList>
            <person name="Whitman W."/>
        </authorList>
    </citation>
    <scope>NUCLEOTIDE SEQUENCE [LARGE SCALE GENOMIC DNA]</scope>
    <source>
        <strain evidence="7 8">X5P3</strain>
    </source>
</reference>
<dbReference type="PANTHER" id="PTHR42784">
    <property type="entry name" value="PYRANOSE 2-OXIDASE"/>
    <property type="match status" value="1"/>
</dbReference>
<keyword evidence="3" id="KW-0285">Flavoprotein</keyword>
<evidence type="ECO:0000256" key="1">
    <source>
        <dbReference type="ARBA" id="ARBA00001974"/>
    </source>
</evidence>
<evidence type="ECO:0000313" key="7">
    <source>
        <dbReference type="EMBL" id="MBB5065470.1"/>
    </source>
</evidence>
<dbReference type="Gene3D" id="3.50.50.60">
    <property type="entry name" value="FAD/NAD(P)-binding domain"/>
    <property type="match status" value="2"/>
</dbReference>